<proteinExistence type="predicted"/>
<evidence type="ECO:0000313" key="1">
    <source>
        <dbReference type="EMBL" id="KAJ9103943.1"/>
    </source>
</evidence>
<dbReference type="EMBL" id="JASBWT010000006">
    <property type="protein sequence ID" value="KAJ9103943.1"/>
    <property type="molecule type" value="Genomic_DNA"/>
</dbReference>
<gene>
    <name evidence="1" type="ORF">QFC21_002406</name>
</gene>
<keyword evidence="2" id="KW-1185">Reference proteome</keyword>
<evidence type="ECO:0000313" key="2">
    <source>
        <dbReference type="Proteomes" id="UP001227268"/>
    </source>
</evidence>
<accession>A0ACC2VWZ4</accession>
<protein>
    <submittedName>
        <fullName evidence="1">Uncharacterized protein</fullName>
    </submittedName>
</protein>
<organism evidence="1 2">
    <name type="scientific">Naganishia friedmannii</name>
    <dbReference type="NCBI Taxonomy" id="89922"/>
    <lineage>
        <taxon>Eukaryota</taxon>
        <taxon>Fungi</taxon>
        <taxon>Dikarya</taxon>
        <taxon>Basidiomycota</taxon>
        <taxon>Agaricomycotina</taxon>
        <taxon>Tremellomycetes</taxon>
        <taxon>Filobasidiales</taxon>
        <taxon>Filobasidiaceae</taxon>
        <taxon>Naganishia</taxon>
    </lineage>
</organism>
<dbReference type="Proteomes" id="UP001227268">
    <property type="component" value="Unassembled WGS sequence"/>
</dbReference>
<name>A0ACC2VWZ4_9TREE</name>
<reference evidence="1" key="1">
    <citation type="submission" date="2023-04" db="EMBL/GenBank/DDBJ databases">
        <title>Draft Genome sequencing of Naganishia species isolated from polar environments using Oxford Nanopore Technology.</title>
        <authorList>
            <person name="Leo P."/>
            <person name="Venkateswaran K."/>
        </authorList>
    </citation>
    <scope>NUCLEOTIDE SEQUENCE</scope>
    <source>
        <strain evidence="1">MNA-CCFEE 5423</strain>
    </source>
</reference>
<sequence>MVNVSYIDPSHDVAYAADENSEATIYNLGDMAFMLICTALVWLMIPGVGLLYSGLLRRKNALSMLHLSMAGIAVGSFQWFFWGYSLAFSDGASPFIGDLKYFALRGVLEAPSIGSSRIPALLFCLSCWTWNAAGWSFILGGLDYAGGSPVHVSSGTASLAIALYLGKRRGYGTQQLAYKPHNTFFVILGTAFLWFGWFGFNGGSGLGANLRAVMAMVVTNLAASVGGLTWMIMDWRLERKWSAIGFCSGAISGLVGITPASGYVGAPAAVAIGFVTAVFCNMATRLKFVLRVDEALDVFATHAIGGICGCLLTGLFAQASVAGLDGTVLAGGWINHHYIQLAYQTTEEEEIVGIDDAFLGEFTNDYIAIDPELRFHRIDSKSVVDGNSDYPNKLSPSVSHGATGNEKAGGSRIDP</sequence>
<comment type="caution">
    <text evidence="1">The sequence shown here is derived from an EMBL/GenBank/DDBJ whole genome shotgun (WGS) entry which is preliminary data.</text>
</comment>